<accession>A0A0D7ANB6</accession>
<name>A0A0D7ANB6_9AGAR</name>
<dbReference type="GO" id="GO:0005524">
    <property type="term" value="F:ATP binding"/>
    <property type="evidence" value="ECO:0007669"/>
    <property type="project" value="InterPro"/>
</dbReference>
<feature type="domain" description="Protein kinase" evidence="2">
    <location>
        <begin position="1"/>
        <end position="266"/>
    </location>
</feature>
<dbReference type="OrthoDB" id="2985259at2759"/>
<dbReference type="Gene3D" id="1.10.510.10">
    <property type="entry name" value="Transferase(Phosphotransferase) domain 1"/>
    <property type="match status" value="1"/>
</dbReference>
<keyword evidence="4" id="KW-1185">Reference proteome</keyword>
<dbReference type="GO" id="GO:0004672">
    <property type="term" value="F:protein kinase activity"/>
    <property type="evidence" value="ECO:0007669"/>
    <property type="project" value="InterPro"/>
</dbReference>
<dbReference type="SUPFAM" id="SSF56112">
    <property type="entry name" value="Protein kinase-like (PK-like)"/>
    <property type="match status" value="1"/>
</dbReference>
<gene>
    <name evidence="3" type="ORF">FISHEDRAFT_33558</name>
</gene>
<evidence type="ECO:0000256" key="1">
    <source>
        <dbReference type="SAM" id="MobiDB-lite"/>
    </source>
</evidence>
<dbReference type="PROSITE" id="PS50011">
    <property type="entry name" value="PROTEIN_KINASE_DOM"/>
    <property type="match status" value="1"/>
</dbReference>
<evidence type="ECO:0000313" key="4">
    <source>
        <dbReference type="Proteomes" id="UP000054144"/>
    </source>
</evidence>
<dbReference type="EMBL" id="KN881627">
    <property type="protein sequence ID" value="KIY53229.1"/>
    <property type="molecule type" value="Genomic_DNA"/>
</dbReference>
<protein>
    <recommendedName>
        <fullName evidence="2">Protein kinase domain-containing protein</fullName>
    </recommendedName>
</protein>
<feature type="non-terminal residue" evidence="3">
    <location>
        <position position="1"/>
    </location>
</feature>
<reference evidence="3 4" key="1">
    <citation type="journal article" date="2015" name="Fungal Genet. Biol.">
        <title>Evolution of novel wood decay mechanisms in Agaricales revealed by the genome sequences of Fistulina hepatica and Cylindrobasidium torrendii.</title>
        <authorList>
            <person name="Floudas D."/>
            <person name="Held B.W."/>
            <person name="Riley R."/>
            <person name="Nagy L.G."/>
            <person name="Koehler G."/>
            <person name="Ransdell A.S."/>
            <person name="Younus H."/>
            <person name="Chow J."/>
            <person name="Chiniquy J."/>
            <person name="Lipzen A."/>
            <person name="Tritt A."/>
            <person name="Sun H."/>
            <person name="Haridas S."/>
            <person name="LaButti K."/>
            <person name="Ohm R.A."/>
            <person name="Kues U."/>
            <person name="Blanchette R.A."/>
            <person name="Grigoriev I.V."/>
            <person name="Minto R.E."/>
            <person name="Hibbett D.S."/>
        </authorList>
    </citation>
    <scope>NUCLEOTIDE SEQUENCE [LARGE SCALE GENOMIC DNA]</scope>
    <source>
        <strain evidence="3 4">ATCC 64428</strain>
    </source>
</reference>
<evidence type="ECO:0000313" key="3">
    <source>
        <dbReference type="EMBL" id="KIY53229.1"/>
    </source>
</evidence>
<dbReference type="Proteomes" id="UP000054144">
    <property type="component" value="Unassembled WGS sequence"/>
</dbReference>
<dbReference type="InterPro" id="IPR011009">
    <property type="entry name" value="Kinase-like_dom_sf"/>
</dbReference>
<dbReference type="InterPro" id="IPR000719">
    <property type="entry name" value="Prot_kinase_dom"/>
</dbReference>
<feature type="compositionally biased region" description="Basic and acidic residues" evidence="1">
    <location>
        <begin position="147"/>
        <end position="168"/>
    </location>
</feature>
<organism evidence="3 4">
    <name type="scientific">Fistulina hepatica ATCC 64428</name>
    <dbReference type="NCBI Taxonomy" id="1128425"/>
    <lineage>
        <taxon>Eukaryota</taxon>
        <taxon>Fungi</taxon>
        <taxon>Dikarya</taxon>
        <taxon>Basidiomycota</taxon>
        <taxon>Agaricomycotina</taxon>
        <taxon>Agaricomycetes</taxon>
        <taxon>Agaricomycetidae</taxon>
        <taxon>Agaricales</taxon>
        <taxon>Fistulinaceae</taxon>
        <taxon>Fistulina</taxon>
    </lineage>
</organism>
<dbReference type="AlphaFoldDB" id="A0A0D7ANB6"/>
<evidence type="ECO:0000259" key="2">
    <source>
        <dbReference type="PROSITE" id="PS50011"/>
    </source>
</evidence>
<proteinExistence type="predicted"/>
<feature type="region of interest" description="Disordered" evidence="1">
    <location>
        <begin position="146"/>
        <end position="171"/>
    </location>
</feature>
<sequence length="266" mass="30513">TSDGQAVVVHLIRIGRRGEAQTWVLRHLAALPDILRADNHTLPMLREIQLFDDLIFGVFPYVPCVADDSIWGHQKHLLDDVLDIIMQALEGIAFIHEHGVAHRDCFFDNFLQQWYPNTAVLPPTVVRPRVYLIDFETSVCFSDDTPVSERRVSDHPMEARGSDPEHYGRPPAPELKTRVERLYDPFALDIWQLGRELDFMRTHVAEIDDLFATFWNDDPDARPTAAQALRQLRTLVRDLPAKVLDGGYERLGPRGLGMKAVWDWDD</sequence>